<protein>
    <submittedName>
        <fullName evidence="1">Uncharacterized protein</fullName>
    </submittedName>
</protein>
<reference evidence="2" key="1">
    <citation type="submission" date="2020-01" db="EMBL/GenBank/DDBJ databases">
        <title>Phosphoaccumulans saitamaens gen. nov., sp. nov., a polyphosphate accumulating bacterium isolated from surface river water.</title>
        <authorList>
            <person name="Watanabe K."/>
            <person name="Suda W."/>
        </authorList>
    </citation>
    <scope>NUCLEOTIDE SEQUENCE [LARGE SCALE GENOMIC DNA]</scope>
    <source>
        <strain evidence="2">ICHIAU1</strain>
    </source>
</reference>
<proteinExistence type="predicted"/>
<dbReference type="InterPro" id="IPR046740">
    <property type="entry name" value="DUF6790"/>
</dbReference>
<organism evidence="1 2">
    <name type="scientific">Fluviibacter phosphoraccumulans</name>
    <dbReference type="NCBI Taxonomy" id="1751046"/>
    <lineage>
        <taxon>Bacteria</taxon>
        <taxon>Pseudomonadati</taxon>
        <taxon>Pseudomonadota</taxon>
        <taxon>Betaproteobacteria</taxon>
        <taxon>Rhodocyclales</taxon>
        <taxon>Fluviibacteraceae</taxon>
        <taxon>Fluviibacter</taxon>
    </lineage>
</organism>
<gene>
    <name evidence="1" type="ORF">ICHIAU1_07740</name>
</gene>
<dbReference type="EMBL" id="AP022345">
    <property type="protein sequence ID" value="BBU68491.1"/>
    <property type="molecule type" value="Genomic_DNA"/>
</dbReference>
<dbReference type="Pfam" id="PF20589">
    <property type="entry name" value="DUF6790"/>
    <property type="match status" value="1"/>
</dbReference>
<dbReference type="RefSeq" id="WP_162050724.1">
    <property type="nucleotide sequence ID" value="NZ_AP019011.1"/>
</dbReference>
<sequence>MAHFISYLMYNFTLTFFLVGLLVSAISILTHRQGISRQLVVESLISWFVFFTIGVSDLYNGIAHTVFAEVSAQFIGWANSPFQLEVGFASFGFALVGFIAFKGSWQARACAILGSSCFLVGAAGGHIYQMITAGDYAPGNAGVMFYSDILLPLFGWILLYLNRPSANKP</sequence>
<keyword evidence="2" id="KW-1185">Reference proteome</keyword>
<evidence type="ECO:0000313" key="1">
    <source>
        <dbReference type="EMBL" id="BBU68491.1"/>
    </source>
</evidence>
<evidence type="ECO:0000313" key="2">
    <source>
        <dbReference type="Proteomes" id="UP000463961"/>
    </source>
</evidence>
<dbReference type="AlphaFoldDB" id="A0A679I9Q8"/>
<name>A0A679I9Q8_9RHOO</name>
<dbReference type="Proteomes" id="UP000463961">
    <property type="component" value="Chromosome"/>
</dbReference>
<dbReference type="OrthoDB" id="281633at2"/>
<accession>A0A679I9Q8</accession>